<proteinExistence type="predicted"/>
<accession>A0A974A2P2</accession>
<comment type="caution">
    <text evidence="1">The sequence shown here is derived from an EMBL/GenBank/DDBJ whole genome shotgun (WGS) entry which is preliminary data.</text>
</comment>
<gene>
    <name evidence="1" type="ORF">HAP48_025765</name>
</gene>
<evidence type="ECO:0000313" key="1">
    <source>
        <dbReference type="EMBL" id="NVI46305.1"/>
    </source>
</evidence>
<protein>
    <submittedName>
        <fullName evidence="1">Uncharacterized protein</fullName>
    </submittedName>
</protein>
<dbReference type="AlphaFoldDB" id="A0A974A2P2"/>
<sequence length="61" mass="6950">MTLNERIVVSGRLAEWDKAVHAADRSKMIEILTQLDLESQAESLVNQILANPEFYGYDDIK</sequence>
<organism evidence="1">
    <name type="scientific">Bradyrhizobium septentrionale</name>
    <dbReference type="NCBI Taxonomy" id="1404411"/>
    <lineage>
        <taxon>Bacteria</taxon>
        <taxon>Pseudomonadati</taxon>
        <taxon>Pseudomonadota</taxon>
        <taxon>Alphaproteobacteria</taxon>
        <taxon>Hyphomicrobiales</taxon>
        <taxon>Nitrobacteraceae</taxon>
        <taxon>Bradyrhizobium</taxon>
    </lineage>
</organism>
<dbReference type="EMBL" id="JAAOLE020000001">
    <property type="protein sequence ID" value="NVI46305.1"/>
    <property type="molecule type" value="Genomic_DNA"/>
</dbReference>
<dbReference type="RefSeq" id="WP_176399247.1">
    <property type="nucleotide sequence ID" value="NZ_CP088288.1"/>
</dbReference>
<name>A0A974A2P2_9BRAD</name>
<reference evidence="1" key="1">
    <citation type="submission" date="2020-06" db="EMBL/GenBank/DDBJ databases">
        <title>Whole Genome Sequence of Bradyrhizobium sp. Strain 1S1.</title>
        <authorList>
            <person name="Bromfield E.S.P."/>
            <person name="Cloutier S."/>
        </authorList>
    </citation>
    <scope>NUCLEOTIDE SEQUENCE [LARGE SCALE GENOMIC DNA]</scope>
    <source>
        <strain evidence="1">1S1</strain>
    </source>
</reference>